<keyword evidence="1" id="KW-0812">Transmembrane</keyword>
<name>A0A934N0P2_9GAMM</name>
<dbReference type="GO" id="GO:0016989">
    <property type="term" value="F:sigma factor antagonist activity"/>
    <property type="evidence" value="ECO:0007669"/>
    <property type="project" value="InterPro"/>
</dbReference>
<sequence>MTTQNDNAQEVLASLSAMFDDEATTQDIDCLLGRDSASLSCQLESFHLIQQTLHKEAAVDVGLGDSLVSRVRSQLDLEAQLDDQLGTVSAQRLSNVVQLPLVEQALAEETKATRPAWYGMFAGVAVAASVAFVIVLGGNVLQAPVMLETNVAQQASPENNAVVTPLADLSKDTLQADNLRLQNYLRQHAEQSAMTVGQGMMPMARVVSYPIKE</sequence>
<accession>A0A934N0P2</accession>
<dbReference type="RefSeq" id="WP_199467076.1">
    <property type="nucleotide sequence ID" value="NZ_JAEMNX010000002.1"/>
</dbReference>
<evidence type="ECO:0000313" key="3">
    <source>
        <dbReference type="Proteomes" id="UP000628710"/>
    </source>
</evidence>
<dbReference type="EMBL" id="JAEMNX010000002">
    <property type="protein sequence ID" value="MBJ7536917.1"/>
    <property type="molecule type" value="Genomic_DNA"/>
</dbReference>
<evidence type="ECO:0000313" key="2">
    <source>
        <dbReference type="EMBL" id="MBJ7536917.1"/>
    </source>
</evidence>
<evidence type="ECO:0008006" key="4">
    <source>
        <dbReference type="Google" id="ProtNLM"/>
    </source>
</evidence>
<protein>
    <recommendedName>
        <fullName evidence="4">Anti sigma-E protein RseA N-terminal domain-containing protein</fullName>
    </recommendedName>
</protein>
<dbReference type="AlphaFoldDB" id="A0A934N0P2"/>
<keyword evidence="1" id="KW-0472">Membrane</keyword>
<evidence type="ECO:0000256" key="1">
    <source>
        <dbReference type="SAM" id="Phobius"/>
    </source>
</evidence>
<keyword evidence="1" id="KW-1133">Transmembrane helix</keyword>
<dbReference type="InterPro" id="IPR036147">
    <property type="entry name" value="Anti-sigma_E_RseA_N_sf"/>
</dbReference>
<keyword evidence="3" id="KW-1185">Reference proteome</keyword>
<comment type="caution">
    <text evidence="2">The sequence shown here is derived from an EMBL/GenBank/DDBJ whole genome shotgun (WGS) entry which is preliminary data.</text>
</comment>
<organism evidence="2 3">
    <name type="scientific">Marinomonas transparens</name>
    <dbReference type="NCBI Taxonomy" id="2795388"/>
    <lineage>
        <taxon>Bacteria</taxon>
        <taxon>Pseudomonadati</taxon>
        <taxon>Pseudomonadota</taxon>
        <taxon>Gammaproteobacteria</taxon>
        <taxon>Oceanospirillales</taxon>
        <taxon>Oceanospirillaceae</taxon>
        <taxon>Marinomonas</taxon>
    </lineage>
</organism>
<dbReference type="Gene3D" id="1.10.10.880">
    <property type="entry name" value="Anti sigma-E protein RseA, N-terminal domain"/>
    <property type="match status" value="1"/>
</dbReference>
<feature type="transmembrane region" description="Helical" evidence="1">
    <location>
        <begin position="116"/>
        <end position="137"/>
    </location>
</feature>
<dbReference type="Proteomes" id="UP000628710">
    <property type="component" value="Unassembled WGS sequence"/>
</dbReference>
<reference evidence="2" key="1">
    <citation type="submission" date="2020-12" db="EMBL/GenBank/DDBJ databases">
        <title>Marinomonas arctica sp. nov., a psychrotolerant bacterium isolated from the Arctic.</title>
        <authorList>
            <person name="Zhang Y."/>
        </authorList>
    </citation>
    <scope>NUCLEOTIDE SEQUENCE</scope>
    <source>
        <strain evidence="2">C1424</strain>
    </source>
</reference>
<gene>
    <name evidence="2" type="ORF">I8J31_04400</name>
</gene>
<proteinExistence type="predicted"/>